<protein>
    <recommendedName>
        <fullName evidence="1">Zinc finger protein-like 1 homolog</fullName>
    </recommendedName>
</protein>
<dbReference type="Proteomes" id="UP000095283">
    <property type="component" value="Unplaced"/>
</dbReference>
<dbReference type="AlphaFoldDB" id="A0A1I7XLA8"/>
<keyword evidence="1" id="KW-0863">Zinc-finger</keyword>
<keyword evidence="1" id="KW-0472">Membrane</keyword>
<dbReference type="WBParaSite" id="Hba_18566">
    <property type="protein sequence ID" value="Hba_18566"/>
    <property type="gene ID" value="Hba_18566"/>
</dbReference>
<dbReference type="GO" id="GO:0008270">
    <property type="term" value="F:zinc ion binding"/>
    <property type="evidence" value="ECO:0007669"/>
    <property type="project" value="UniProtKB-UniRule"/>
</dbReference>
<comment type="subcellular location">
    <subcellularLocation>
        <location evidence="1">Membrane</location>
        <topology evidence="1">Single-pass membrane protein</topology>
    </subcellularLocation>
</comment>
<keyword evidence="1" id="KW-1133">Transmembrane helix</keyword>
<name>A0A1I7XLA8_HETBA</name>
<keyword evidence="1" id="KW-0862">Zinc</keyword>
<accession>A0A1I7XLA8</accession>
<dbReference type="PANTHER" id="PTHR12981">
    <property type="entry name" value="ZINC FINGER PROTEIN-LIKE 1"/>
    <property type="match status" value="1"/>
</dbReference>
<feature type="transmembrane region" description="Helical" evidence="1">
    <location>
        <begin position="215"/>
        <end position="236"/>
    </location>
</feature>
<keyword evidence="1" id="KW-0479">Metal-binding</keyword>
<evidence type="ECO:0000313" key="3">
    <source>
        <dbReference type="WBParaSite" id="Hba_18566"/>
    </source>
</evidence>
<keyword evidence="1" id="KW-0812">Transmembrane</keyword>
<proteinExistence type="inferred from homology"/>
<comment type="similarity">
    <text evidence="1">Belongs to the ZFPL1 family.</text>
</comment>
<evidence type="ECO:0000256" key="1">
    <source>
        <dbReference type="RuleBase" id="RU369078"/>
    </source>
</evidence>
<dbReference type="GO" id="GO:0016020">
    <property type="term" value="C:membrane"/>
    <property type="evidence" value="ECO:0007669"/>
    <property type="project" value="UniProtKB-SubCell"/>
</dbReference>
<sequence>MNLHGNKGIEHFTADVLHWACLDRWARQLPPTTAPAGYKCPFCREALFPASNQVSPIIDQLCLHLQRSNWGRIGLGLPNLLESEDIAPSIPGPTSSEKFSSITPIAESRTLTDGQYTNEPSHVQHKNRAKTPETILEIDDASYSGPSQEVTFTSRKKHFGSVDTDSQPLLSNEKDADSELNKYKRRPAGEWLTGIWKAKYGKTTPNGQFSGYKRALFIIFLCAILLVTFISVMTRVSSVQEGDPMLDPMANPNIRVAADDSIPSVK</sequence>
<keyword evidence="2" id="KW-1185">Reference proteome</keyword>
<organism evidence="2 3">
    <name type="scientific">Heterorhabditis bacteriophora</name>
    <name type="common">Entomopathogenic nematode worm</name>
    <dbReference type="NCBI Taxonomy" id="37862"/>
    <lineage>
        <taxon>Eukaryota</taxon>
        <taxon>Metazoa</taxon>
        <taxon>Ecdysozoa</taxon>
        <taxon>Nematoda</taxon>
        <taxon>Chromadorea</taxon>
        <taxon>Rhabditida</taxon>
        <taxon>Rhabditina</taxon>
        <taxon>Rhabditomorpha</taxon>
        <taxon>Strongyloidea</taxon>
        <taxon>Heterorhabditidae</taxon>
        <taxon>Heterorhabditis</taxon>
    </lineage>
</organism>
<dbReference type="InterPro" id="IPR039043">
    <property type="entry name" value="ZFPL1"/>
</dbReference>
<reference evidence="3" key="1">
    <citation type="submission" date="2016-11" db="UniProtKB">
        <authorList>
            <consortium name="WormBaseParasite"/>
        </authorList>
    </citation>
    <scope>IDENTIFICATION</scope>
</reference>
<dbReference type="PANTHER" id="PTHR12981:SF0">
    <property type="entry name" value="ZINC FINGER PROTEIN-LIKE 1"/>
    <property type="match status" value="1"/>
</dbReference>
<dbReference type="GO" id="GO:0005794">
    <property type="term" value="C:Golgi apparatus"/>
    <property type="evidence" value="ECO:0007669"/>
    <property type="project" value="TreeGrafter"/>
</dbReference>
<evidence type="ECO:0000313" key="2">
    <source>
        <dbReference type="Proteomes" id="UP000095283"/>
    </source>
</evidence>